<organism evidence="2 3">
    <name type="scientific">Domibacillus iocasae</name>
    <dbReference type="NCBI Taxonomy" id="1714016"/>
    <lineage>
        <taxon>Bacteria</taxon>
        <taxon>Bacillati</taxon>
        <taxon>Bacillota</taxon>
        <taxon>Bacilli</taxon>
        <taxon>Bacillales</taxon>
        <taxon>Bacillaceae</taxon>
        <taxon>Domibacillus</taxon>
    </lineage>
</organism>
<proteinExistence type="predicted"/>
<sequence length="64" mass="7079">MSNQEEARQMHKENQGELSTGIKTVVKNAKDLSLAYSPGVARRKANPEDVHQKTMQLSLIGKGE</sequence>
<dbReference type="GO" id="GO:0016616">
    <property type="term" value="F:oxidoreductase activity, acting on the CH-OH group of donors, NAD or NADP as acceptor"/>
    <property type="evidence" value="ECO:0007669"/>
    <property type="project" value="InterPro"/>
</dbReference>
<dbReference type="STRING" id="1714016.BA724_07595"/>
<dbReference type="Proteomes" id="UP000095658">
    <property type="component" value="Unassembled WGS sequence"/>
</dbReference>
<dbReference type="RefSeq" id="WP_069938756.1">
    <property type="nucleotide sequence ID" value="NZ_MAMP01000022.1"/>
</dbReference>
<dbReference type="AlphaFoldDB" id="A0A1E7DM48"/>
<evidence type="ECO:0000256" key="1">
    <source>
        <dbReference type="SAM" id="MobiDB-lite"/>
    </source>
</evidence>
<comment type="caution">
    <text evidence="2">The sequence shown here is derived from an EMBL/GenBank/DDBJ whole genome shotgun (WGS) entry which is preliminary data.</text>
</comment>
<gene>
    <name evidence="2" type="ORF">BA724_07595</name>
</gene>
<protein>
    <submittedName>
        <fullName evidence="2">Uncharacterized protein</fullName>
    </submittedName>
</protein>
<dbReference type="InterPro" id="IPR037062">
    <property type="entry name" value="Malic_N_dom_sf"/>
</dbReference>
<dbReference type="Gene3D" id="3.40.50.10380">
    <property type="entry name" value="Malic enzyme, N-terminal domain"/>
    <property type="match status" value="1"/>
</dbReference>
<feature type="compositionally biased region" description="Basic and acidic residues" evidence="1">
    <location>
        <begin position="1"/>
        <end position="15"/>
    </location>
</feature>
<name>A0A1E7DM48_9BACI</name>
<keyword evidence="3" id="KW-1185">Reference proteome</keyword>
<dbReference type="EMBL" id="MAMP01000022">
    <property type="protein sequence ID" value="OES44151.1"/>
    <property type="molecule type" value="Genomic_DNA"/>
</dbReference>
<dbReference type="GO" id="GO:0004470">
    <property type="term" value="F:malic enzyme activity"/>
    <property type="evidence" value="ECO:0007669"/>
    <property type="project" value="InterPro"/>
</dbReference>
<evidence type="ECO:0000313" key="2">
    <source>
        <dbReference type="EMBL" id="OES44151.1"/>
    </source>
</evidence>
<feature type="region of interest" description="Disordered" evidence="1">
    <location>
        <begin position="1"/>
        <end position="21"/>
    </location>
</feature>
<feature type="region of interest" description="Disordered" evidence="1">
    <location>
        <begin position="39"/>
        <end position="64"/>
    </location>
</feature>
<reference evidence="2 3" key="1">
    <citation type="submission" date="2016-06" db="EMBL/GenBank/DDBJ databases">
        <title>Domibacillus iocasae genome sequencing.</title>
        <authorList>
            <person name="Verma A."/>
            <person name="Pal Y."/>
            <person name="Ojha A.K."/>
            <person name="Krishnamurthi S."/>
        </authorList>
    </citation>
    <scope>NUCLEOTIDE SEQUENCE [LARGE SCALE GENOMIC DNA]</scope>
    <source>
        <strain evidence="2 3">DSM 29979</strain>
    </source>
</reference>
<evidence type="ECO:0000313" key="3">
    <source>
        <dbReference type="Proteomes" id="UP000095658"/>
    </source>
</evidence>
<accession>A0A1E7DM48</accession>